<sequence length="237" mass="23684">MKSLNGRKVLVVGGSSGIGLAAARHALAEGADVTIAGRSAEKLAAAKASLGGAVDARSLDTTDAAAVAAFFEALPAFDHIVVSAAATKSAPIKAFDLDDAYGSMLSKFWGAFHVARAAKIAPGGSLTLVSGFLSIRPKKGAVLQGAINAAVEALAKGLALELAPIRVNAVSPGFVDTPLWGTKTEAEHSALLERIAAGLPAGVAGTGDHIAIQIAAFMTNPYITGSVVYVDGGGALV</sequence>
<name>A0ABU0H5X3_9HYPH</name>
<evidence type="ECO:0000313" key="4">
    <source>
        <dbReference type="Proteomes" id="UP001241603"/>
    </source>
</evidence>
<dbReference type="EMBL" id="JAUSVO010000003">
    <property type="protein sequence ID" value="MDQ0437703.1"/>
    <property type="molecule type" value="Genomic_DNA"/>
</dbReference>
<reference evidence="3 4" key="1">
    <citation type="submission" date="2023-07" db="EMBL/GenBank/DDBJ databases">
        <title>Genomic Encyclopedia of Type Strains, Phase IV (KMG-IV): sequencing the most valuable type-strain genomes for metagenomic binning, comparative biology and taxonomic classification.</title>
        <authorList>
            <person name="Goeker M."/>
        </authorList>
    </citation>
    <scope>NUCLEOTIDE SEQUENCE [LARGE SCALE GENOMIC DNA]</scope>
    <source>
        <strain evidence="3 4">B6-8</strain>
    </source>
</reference>
<comment type="caution">
    <text evidence="3">The sequence shown here is derived from an EMBL/GenBank/DDBJ whole genome shotgun (WGS) entry which is preliminary data.</text>
</comment>
<dbReference type="NCBIfam" id="NF005449">
    <property type="entry name" value="PRK07041.1"/>
    <property type="match status" value="1"/>
</dbReference>
<gene>
    <name evidence="3" type="ORF">QO014_002095</name>
</gene>
<protein>
    <submittedName>
        <fullName evidence="3">NAD(P)-dependent dehydrogenase (Short-subunit alcohol dehydrogenase family)</fullName>
    </submittedName>
</protein>
<keyword evidence="2" id="KW-0560">Oxidoreductase</keyword>
<dbReference type="InterPro" id="IPR051122">
    <property type="entry name" value="SDR_DHRS6-like"/>
</dbReference>
<accession>A0ABU0H5X3</accession>
<dbReference type="Pfam" id="PF13561">
    <property type="entry name" value="adh_short_C2"/>
    <property type="match status" value="1"/>
</dbReference>
<dbReference type="PRINTS" id="PR00081">
    <property type="entry name" value="GDHRDH"/>
</dbReference>
<dbReference type="SUPFAM" id="SSF51735">
    <property type="entry name" value="NAD(P)-binding Rossmann-fold domains"/>
    <property type="match status" value="1"/>
</dbReference>
<dbReference type="Gene3D" id="3.40.50.720">
    <property type="entry name" value="NAD(P)-binding Rossmann-like Domain"/>
    <property type="match status" value="1"/>
</dbReference>
<dbReference type="Proteomes" id="UP001241603">
    <property type="component" value="Unassembled WGS sequence"/>
</dbReference>
<dbReference type="InterPro" id="IPR036291">
    <property type="entry name" value="NAD(P)-bd_dom_sf"/>
</dbReference>
<evidence type="ECO:0000256" key="1">
    <source>
        <dbReference type="ARBA" id="ARBA00006484"/>
    </source>
</evidence>
<comment type="similarity">
    <text evidence="1">Belongs to the short-chain dehydrogenases/reductases (SDR) family.</text>
</comment>
<evidence type="ECO:0000256" key="2">
    <source>
        <dbReference type="ARBA" id="ARBA00023002"/>
    </source>
</evidence>
<dbReference type="PANTHER" id="PTHR43477">
    <property type="entry name" value="DIHYDROANTICAPSIN 7-DEHYDROGENASE"/>
    <property type="match status" value="1"/>
</dbReference>
<dbReference type="RefSeq" id="WP_266348643.1">
    <property type="nucleotide sequence ID" value="NZ_JAPKNG010000003.1"/>
</dbReference>
<evidence type="ECO:0000313" key="3">
    <source>
        <dbReference type="EMBL" id="MDQ0437703.1"/>
    </source>
</evidence>
<organism evidence="3 4">
    <name type="scientific">Kaistia dalseonensis</name>
    <dbReference type="NCBI Taxonomy" id="410840"/>
    <lineage>
        <taxon>Bacteria</taxon>
        <taxon>Pseudomonadati</taxon>
        <taxon>Pseudomonadota</taxon>
        <taxon>Alphaproteobacteria</taxon>
        <taxon>Hyphomicrobiales</taxon>
        <taxon>Kaistiaceae</taxon>
        <taxon>Kaistia</taxon>
    </lineage>
</organism>
<dbReference type="PANTHER" id="PTHR43477:SF1">
    <property type="entry name" value="DIHYDROANTICAPSIN 7-DEHYDROGENASE"/>
    <property type="match status" value="1"/>
</dbReference>
<dbReference type="InterPro" id="IPR002347">
    <property type="entry name" value="SDR_fam"/>
</dbReference>
<keyword evidence="4" id="KW-1185">Reference proteome</keyword>
<proteinExistence type="inferred from homology"/>